<organism evidence="1 2">
    <name type="scientific">Agaricus bisporus var. burnettii (strain JB137-S8 / ATCC MYA-4627 / FGSC 10392)</name>
    <name type="common">White button mushroom</name>
    <dbReference type="NCBI Taxonomy" id="597362"/>
    <lineage>
        <taxon>Eukaryota</taxon>
        <taxon>Fungi</taxon>
        <taxon>Dikarya</taxon>
        <taxon>Basidiomycota</taxon>
        <taxon>Agaricomycotina</taxon>
        <taxon>Agaricomycetes</taxon>
        <taxon>Agaricomycetidae</taxon>
        <taxon>Agaricales</taxon>
        <taxon>Agaricineae</taxon>
        <taxon>Agaricaceae</taxon>
        <taxon>Agaricus</taxon>
    </lineage>
</organism>
<sequence>MLGYSSILMLCGLYYLVANAWVAQGAYIKHGDHPGEKIWRVWVIWSVTRYAKMIIVLPSLCFLTFTGEAQAFTGYMNIVTVLIQSYAIESMWLLTAEIIHAHPATTFFIETSPYIEYRVSKGTSYESQRGRSNFSSLHWNHSNHAATQLDNANGTDGGDHTSINPESLLVPLPVLGTSTTGWTVGLYIMKVQYIQYSDGRGFQIQFKS</sequence>
<dbReference type="RefSeq" id="XP_007333462.1">
    <property type="nucleotide sequence ID" value="XM_007333400.1"/>
</dbReference>
<dbReference type="Proteomes" id="UP000008493">
    <property type="component" value="Unassembled WGS sequence"/>
</dbReference>
<dbReference type="InParanoid" id="K5WKR4"/>
<keyword evidence="2" id="KW-1185">Reference proteome</keyword>
<gene>
    <name evidence="1" type="ORF">AGABI1DRAFT_109134</name>
</gene>
<proteinExistence type="predicted"/>
<dbReference type="AlphaFoldDB" id="K5WKR4"/>
<evidence type="ECO:0000313" key="1">
    <source>
        <dbReference type="EMBL" id="EKM75896.1"/>
    </source>
</evidence>
<dbReference type="KEGG" id="abp:AGABI1DRAFT109134"/>
<accession>K5WKR4</accession>
<protein>
    <submittedName>
        <fullName evidence="1">Uncharacterized protein</fullName>
    </submittedName>
</protein>
<dbReference type="HOGENOM" id="CLU_1320538_0_0_1"/>
<name>K5WKR4_AGABU</name>
<dbReference type="GeneID" id="18822694"/>
<reference evidence="2" key="1">
    <citation type="journal article" date="2012" name="Proc. Natl. Acad. Sci. U.S.A.">
        <title>Genome sequence of the button mushroom Agaricus bisporus reveals mechanisms governing adaptation to a humic-rich ecological niche.</title>
        <authorList>
            <person name="Morin E."/>
            <person name="Kohler A."/>
            <person name="Baker A.R."/>
            <person name="Foulongne-Oriol M."/>
            <person name="Lombard V."/>
            <person name="Nagy L.G."/>
            <person name="Ohm R.A."/>
            <person name="Patyshakuliyeva A."/>
            <person name="Brun A."/>
            <person name="Aerts A.L."/>
            <person name="Bailey A.M."/>
            <person name="Billette C."/>
            <person name="Coutinho P.M."/>
            <person name="Deakin G."/>
            <person name="Doddapaneni H."/>
            <person name="Floudas D."/>
            <person name="Grimwood J."/>
            <person name="Hilden K."/>
            <person name="Kuees U."/>
            <person name="LaButti K.M."/>
            <person name="Lapidus A."/>
            <person name="Lindquist E.A."/>
            <person name="Lucas S.M."/>
            <person name="Murat C."/>
            <person name="Riley R.W."/>
            <person name="Salamov A.A."/>
            <person name="Schmutz J."/>
            <person name="Subramanian V."/>
            <person name="Woesten H.A.B."/>
            <person name="Xu J."/>
            <person name="Eastwood D.C."/>
            <person name="Foster G.D."/>
            <person name="Sonnenberg A.S."/>
            <person name="Cullen D."/>
            <person name="de Vries R.P."/>
            <person name="Lundell T."/>
            <person name="Hibbett D.S."/>
            <person name="Henrissat B."/>
            <person name="Burton K.S."/>
            <person name="Kerrigan R.W."/>
            <person name="Challen M.P."/>
            <person name="Grigoriev I.V."/>
            <person name="Martin F."/>
        </authorList>
    </citation>
    <scope>NUCLEOTIDE SEQUENCE [LARGE SCALE GENOMIC DNA]</scope>
    <source>
        <strain evidence="2">JB137-S8 / ATCC MYA-4627 / FGSC 10392</strain>
    </source>
</reference>
<evidence type="ECO:0000313" key="2">
    <source>
        <dbReference type="Proteomes" id="UP000008493"/>
    </source>
</evidence>
<dbReference type="EMBL" id="JH971407">
    <property type="protein sequence ID" value="EKM75896.1"/>
    <property type="molecule type" value="Genomic_DNA"/>
</dbReference>